<evidence type="ECO:0000313" key="9">
    <source>
        <dbReference type="Proteomes" id="UP000708208"/>
    </source>
</evidence>
<evidence type="ECO:0000256" key="3">
    <source>
        <dbReference type="ARBA" id="ARBA00022980"/>
    </source>
</evidence>
<evidence type="ECO:0000256" key="4">
    <source>
        <dbReference type="ARBA" id="ARBA00023128"/>
    </source>
</evidence>
<reference evidence="8" key="1">
    <citation type="submission" date="2021-06" db="EMBL/GenBank/DDBJ databases">
        <authorList>
            <person name="Hodson N. C."/>
            <person name="Mongue J. A."/>
            <person name="Jaron S. K."/>
        </authorList>
    </citation>
    <scope>NUCLEOTIDE SEQUENCE</scope>
</reference>
<dbReference type="PANTHER" id="PTHR31542">
    <property type="entry name" value="39A RIBOSOMAL PROTEIN L50, MITOCHONDRIAL"/>
    <property type="match status" value="1"/>
</dbReference>
<gene>
    <name evidence="8" type="ORF">AFUS01_LOCUS18716</name>
</gene>
<keyword evidence="3" id="KW-0689">Ribosomal protein</keyword>
<dbReference type="Pfam" id="PF10501">
    <property type="entry name" value="Ribosomal_L50"/>
    <property type="match status" value="1"/>
</dbReference>
<dbReference type="InterPro" id="IPR018305">
    <property type="entry name" value="Ribosomal_m50"/>
</dbReference>
<comment type="caution">
    <text evidence="8">The sequence shown here is derived from an EMBL/GenBank/DDBJ whole genome shotgun (WGS) entry which is preliminary data.</text>
</comment>
<dbReference type="EMBL" id="CAJVCH010188237">
    <property type="protein sequence ID" value="CAG7730041.1"/>
    <property type="molecule type" value="Genomic_DNA"/>
</dbReference>
<name>A0A8J2PAW2_9HEXA</name>
<evidence type="ECO:0000313" key="8">
    <source>
        <dbReference type="EMBL" id="CAG7730041.1"/>
    </source>
</evidence>
<evidence type="ECO:0000256" key="5">
    <source>
        <dbReference type="ARBA" id="ARBA00023274"/>
    </source>
</evidence>
<evidence type="ECO:0000256" key="6">
    <source>
        <dbReference type="ARBA" id="ARBA00035183"/>
    </source>
</evidence>
<dbReference type="GO" id="GO:0005762">
    <property type="term" value="C:mitochondrial large ribosomal subunit"/>
    <property type="evidence" value="ECO:0007669"/>
    <property type="project" value="TreeGrafter"/>
</dbReference>
<dbReference type="AlphaFoldDB" id="A0A8J2PAW2"/>
<evidence type="ECO:0000256" key="1">
    <source>
        <dbReference type="ARBA" id="ARBA00004173"/>
    </source>
</evidence>
<keyword evidence="4" id="KW-0496">Mitochondrion</keyword>
<evidence type="ECO:0000256" key="2">
    <source>
        <dbReference type="ARBA" id="ARBA00008860"/>
    </source>
</evidence>
<dbReference type="PANTHER" id="PTHR31542:SF1">
    <property type="entry name" value="LARGE RIBOSOMAL SUBUNIT PROTEIN ML50"/>
    <property type="match status" value="1"/>
</dbReference>
<dbReference type="OrthoDB" id="9939609at2759"/>
<protein>
    <recommendedName>
        <fullName evidence="6">Large ribosomal subunit protein mL50</fullName>
    </recommendedName>
    <alternativeName>
        <fullName evidence="7">39S ribosomal protein L50, mitochondrial</fullName>
    </alternativeName>
</protein>
<accession>A0A8J2PAW2</accession>
<keyword evidence="5" id="KW-0687">Ribonucleoprotein</keyword>
<dbReference type="Proteomes" id="UP000708208">
    <property type="component" value="Unassembled WGS sequence"/>
</dbReference>
<comment type="subcellular location">
    <subcellularLocation>
        <location evidence="1">Mitochondrion</location>
    </subcellularLocation>
</comment>
<organism evidence="8 9">
    <name type="scientific">Allacma fusca</name>
    <dbReference type="NCBI Taxonomy" id="39272"/>
    <lineage>
        <taxon>Eukaryota</taxon>
        <taxon>Metazoa</taxon>
        <taxon>Ecdysozoa</taxon>
        <taxon>Arthropoda</taxon>
        <taxon>Hexapoda</taxon>
        <taxon>Collembola</taxon>
        <taxon>Symphypleona</taxon>
        <taxon>Sminthuridae</taxon>
        <taxon>Allacma</taxon>
    </lineage>
</organism>
<evidence type="ECO:0000256" key="7">
    <source>
        <dbReference type="ARBA" id="ARBA00035398"/>
    </source>
</evidence>
<comment type="similarity">
    <text evidence="2">Belongs to the mitochondrion-specific ribosomal protein mL50 family.</text>
</comment>
<keyword evidence="9" id="KW-1185">Reference proteome</keyword>
<proteinExistence type="inferred from homology"/>
<sequence length="254" mass="29004">MYSSKLISAGVLLRPGLFEGVNVGLVSTIQVRNYKLKGFRGRSKVINVTKKEKVPVIPYSLFNPDFEAAPVSGSVVHGNIAEERETSREFIDDVKSLTARGFHRFQKSYEPPENVRETFMGVVRNTRPMFDKMSDEQIQAIKLDDNKLKYDVLSRVSEELQHSVPNSLLQMFPTIGDVCKFYETPVRTTTPFDELINAKDLPPNMYVQKEPVRFTEETSHYFGGITAFPRSSTIITGLRAKQKYQAYKPKKQWP</sequence>